<dbReference type="Pfam" id="PF25313">
    <property type="entry name" value="BRWD_AD"/>
    <property type="match status" value="1"/>
</dbReference>
<sequence length="752" mass="87556">MNSSDEDSNNSITIISDTFESRNERPLVNGESNSSENTSSGHNNETNTASNPLPWTCRFCGLVYPLLEQVKNHFESTHIAHKAIQCELEKDFDFEESESIDNDVHKSQNIVHNENNISNSSQSITDCDPKHGNLSAEERQISNSLLNKFSHKKCSKLLDKRVSFSSTESSPPDDESQQIELNAPNIIHNFSSELFKPDINTNHLNVKVTKKTVGTTIPRTRKANSQLPPKVLHNILTISPKKLKALEKERDLIPVPKISDWFANYIPLKSPYFPQIDDKVKIFVSAYREFISKLEPCIQETEVLKECKHSLDDFSNYIDITGIVKDIVFKYRKYNNCEIFILVMRIEIIDPLLKPKKSFVNTLWCNKPSPDFIILEKSYTSITTWLVGDRFRILQNNAWWLGEITKFEPKTEGCLYQCFEVRYDTDDIEWLSPWDLYQINQSRKPKKSNAGTPLYEDEIPLLLSQPELNAWPNDGRDAICERIKEGLEFFLDKNIGNLFSDKNTDLHGLDLNIVIQRLKYKYYRRLKSLCFDIDLLKQSLYERKKGDKVKFQKAKIVMLGIKEFIEGQGSQSIKSFLEKRLPSSDLEVVNVNNTETEPSQPTGKRRRKNSKEVKEVVNKKSHYEPQITTVTFWQENCIKMIDQVSNEVFAKPFMEPVKDTDFPDYHKVIKHPIDLGTMKKRLQEGYYSQPEEFKKDTRLIICNSRAYNTRKDTWIYKYTTNLQDYLEREVQKIIDEYNTAVRLERRINTTYC</sequence>
<dbReference type="AlphaFoldDB" id="A0A443R4B7"/>
<dbReference type="InterPro" id="IPR052060">
    <property type="entry name" value="Bromo_WD_repeat"/>
</dbReference>
<proteinExistence type="predicted"/>
<feature type="region of interest" description="Disordered" evidence="3">
    <location>
        <begin position="1"/>
        <end position="48"/>
    </location>
</feature>
<feature type="compositionally biased region" description="Polar residues" evidence="3">
    <location>
        <begin position="9"/>
        <end position="18"/>
    </location>
</feature>
<dbReference type="Pfam" id="PF00439">
    <property type="entry name" value="Bromodomain"/>
    <property type="match status" value="1"/>
</dbReference>
<comment type="caution">
    <text evidence="5">The sequence shown here is derived from an EMBL/GenBank/DDBJ whole genome shotgun (WGS) entry which is preliminary data.</text>
</comment>
<dbReference type="Gene3D" id="1.20.920.10">
    <property type="entry name" value="Bromodomain-like"/>
    <property type="match status" value="1"/>
</dbReference>
<accession>A0A443R4B7</accession>
<evidence type="ECO:0000313" key="6">
    <source>
        <dbReference type="Proteomes" id="UP000285301"/>
    </source>
</evidence>
<gene>
    <name evidence="5" type="ORF">B4U79_15050</name>
</gene>
<dbReference type="GO" id="GO:0005634">
    <property type="term" value="C:nucleus"/>
    <property type="evidence" value="ECO:0007669"/>
    <property type="project" value="TreeGrafter"/>
</dbReference>
<dbReference type="OrthoDB" id="6516845at2759"/>
<dbReference type="GO" id="GO:0007010">
    <property type="term" value="P:cytoskeleton organization"/>
    <property type="evidence" value="ECO:0007669"/>
    <property type="project" value="TreeGrafter"/>
</dbReference>
<dbReference type="InterPro" id="IPR036427">
    <property type="entry name" value="Bromodomain-like_sf"/>
</dbReference>
<evidence type="ECO:0000256" key="1">
    <source>
        <dbReference type="ARBA" id="ARBA00023117"/>
    </source>
</evidence>
<dbReference type="InterPro" id="IPR057451">
    <property type="entry name" value="BRWD/PHIP_AD"/>
</dbReference>
<dbReference type="Proteomes" id="UP000285301">
    <property type="component" value="Unassembled WGS sequence"/>
</dbReference>
<feature type="compositionally biased region" description="Low complexity" evidence="3">
    <location>
        <begin position="29"/>
        <end position="48"/>
    </location>
</feature>
<evidence type="ECO:0000313" key="5">
    <source>
        <dbReference type="EMBL" id="RWS10088.1"/>
    </source>
</evidence>
<dbReference type="SMART" id="SM00297">
    <property type="entry name" value="BROMO"/>
    <property type="match status" value="1"/>
</dbReference>
<feature type="domain" description="Bromo" evidence="4">
    <location>
        <begin position="645"/>
        <end position="715"/>
    </location>
</feature>
<protein>
    <submittedName>
        <fullName evidence="5">Bromodomain and WD repeat-containing protein 3-like protein</fullName>
    </submittedName>
</protein>
<evidence type="ECO:0000256" key="3">
    <source>
        <dbReference type="SAM" id="MobiDB-lite"/>
    </source>
</evidence>
<keyword evidence="6" id="KW-1185">Reference proteome</keyword>
<dbReference type="PRINTS" id="PR00503">
    <property type="entry name" value="BROMODOMAIN"/>
</dbReference>
<reference evidence="5 6" key="1">
    <citation type="journal article" date="2018" name="Gigascience">
        <title>Genomes of trombidid mites reveal novel predicted allergens and laterally-transferred genes associated with secondary metabolism.</title>
        <authorList>
            <person name="Dong X."/>
            <person name="Chaisiri K."/>
            <person name="Xia D."/>
            <person name="Armstrong S.D."/>
            <person name="Fang Y."/>
            <person name="Donnelly M.J."/>
            <person name="Kadowaki T."/>
            <person name="McGarry J.W."/>
            <person name="Darby A.C."/>
            <person name="Makepeace B.L."/>
        </authorList>
    </citation>
    <scope>NUCLEOTIDE SEQUENCE [LARGE SCALE GENOMIC DNA]</scope>
    <source>
        <strain evidence="5">UoL-WK</strain>
    </source>
</reference>
<dbReference type="PROSITE" id="PS00633">
    <property type="entry name" value="BROMODOMAIN_1"/>
    <property type="match status" value="1"/>
</dbReference>
<evidence type="ECO:0000259" key="4">
    <source>
        <dbReference type="PROSITE" id="PS50014"/>
    </source>
</evidence>
<dbReference type="PANTHER" id="PTHR16266">
    <property type="entry name" value="WD REPEAT DOMAIN 9"/>
    <property type="match status" value="1"/>
</dbReference>
<dbReference type="SUPFAM" id="SSF47370">
    <property type="entry name" value="Bromodomain"/>
    <property type="match status" value="1"/>
</dbReference>
<dbReference type="EMBL" id="NCKU01002230">
    <property type="protein sequence ID" value="RWS10088.1"/>
    <property type="molecule type" value="Genomic_DNA"/>
</dbReference>
<dbReference type="PANTHER" id="PTHR16266:SF17">
    <property type="entry name" value="BRWD3"/>
    <property type="match status" value="1"/>
</dbReference>
<dbReference type="InterPro" id="IPR013087">
    <property type="entry name" value="Znf_C2H2_type"/>
</dbReference>
<dbReference type="InterPro" id="IPR001487">
    <property type="entry name" value="Bromodomain"/>
</dbReference>
<dbReference type="PROSITE" id="PS00028">
    <property type="entry name" value="ZINC_FINGER_C2H2_1"/>
    <property type="match status" value="1"/>
</dbReference>
<dbReference type="GO" id="GO:0006357">
    <property type="term" value="P:regulation of transcription by RNA polymerase II"/>
    <property type="evidence" value="ECO:0007669"/>
    <property type="project" value="TreeGrafter"/>
</dbReference>
<keyword evidence="1 2" id="KW-0103">Bromodomain</keyword>
<dbReference type="PROSITE" id="PS50014">
    <property type="entry name" value="BROMODOMAIN_2"/>
    <property type="match status" value="1"/>
</dbReference>
<dbReference type="GO" id="GO:0008360">
    <property type="term" value="P:regulation of cell shape"/>
    <property type="evidence" value="ECO:0007669"/>
    <property type="project" value="TreeGrafter"/>
</dbReference>
<name>A0A443R4B7_9ACAR</name>
<dbReference type="InterPro" id="IPR018359">
    <property type="entry name" value="Bromodomain_CS"/>
</dbReference>
<feature type="compositionally biased region" description="Polar residues" evidence="3">
    <location>
        <begin position="590"/>
        <end position="602"/>
    </location>
</feature>
<organism evidence="5 6">
    <name type="scientific">Dinothrombium tinctorium</name>
    <dbReference type="NCBI Taxonomy" id="1965070"/>
    <lineage>
        <taxon>Eukaryota</taxon>
        <taxon>Metazoa</taxon>
        <taxon>Ecdysozoa</taxon>
        <taxon>Arthropoda</taxon>
        <taxon>Chelicerata</taxon>
        <taxon>Arachnida</taxon>
        <taxon>Acari</taxon>
        <taxon>Acariformes</taxon>
        <taxon>Trombidiformes</taxon>
        <taxon>Prostigmata</taxon>
        <taxon>Anystina</taxon>
        <taxon>Parasitengona</taxon>
        <taxon>Trombidioidea</taxon>
        <taxon>Trombidiidae</taxon>
        <taxon>Dinothrombium</taxon>
    </lineage>
</organism>
<evidence type="ECO:0000256" key="2">
    <source>
        <dbReference type="PROSITE-ProRule" id="PRU00035"/>
    </source>
</evidence>
<dbReference type="STRING" id="1965070.A0A443R4B7"/>
<feature type="region of interest" description="Disordered" evidence="3">
    <location>
        <begin position="590"/>
        <end position="617"/>
    </location>
</feature>